<gene>
    <name evidence="7" type="ORF">PACLA_8A041883</name>
</gene>
<dbReference type="Gene3D" id="1.25.40.10">
    <property type="entry name" value="Tetratricopeptide repeat domain"/>
    <property type="match status" value="1"/>
</dbReference>
<name>A0A7D9DVA8_PARCT</name>
<dbReference type="FunFam" id="1.25.40.10:FF:000112">
    <property type="entry name" value="FAM10 family protein"/>
    <property type="match status" value="1"/>
</dbReference>
<dbReference type="Gene3D" id="6.10.250.3420">
    <property type="match status" value="1"/>
</dbReference>
<evidence type="ECO:0000256" key="5">
    <source>
        <dbReference type="SAM" id="MobiDB-lite"/>
    </source>
</evidence>
<dbReference type="AlphaFoldDB" id="A0A7D9DVA8"/>
<feature type="compositionally biased region" description="Acidic residues" evidence="5">
    <location>
        <begin position="120"/>
        <end position="131"/>
    </location>
</feature>
<proteinExistence type="inferred from homology"/>
<feature type="coiled-coil region" evidence="4">
    <location>
        <begin position="249"/>
        <end position="278"/>
    </location>
</feature>
<keyword evidence="3" id="KW-0802">TPR repeat</keyword>
<keyword evidence="6" id="KW-1133">Transmembrane helix</keyword>
<feature type="compositionally biased region" description="Acidic residues" evidence="5">
    <location>
        <begin position="88"/>
        <end position="112"/>
    </location>
</feature>
<dbReference type="InterPro" id="IPR019734">
    <property type="entry name" value="TPR_rpt"/>
</dbReference>
<dbReference type="Proteomes" id="UP001152795">
    <property type="component" value="Unassembled WGS sequence"/>
</dbReference>
<keyword evidence="6" id="KW-0812">Transmembrane</keyword>
<evidence type="ECO:0000256" key="4">
    <source>
        <dbReference type="SAM" id="Coils"/>
    </source>
</evidence>
<comment type="similarity">
    <text evidence="1">Belongs to the FAM10 family.</text>
</comment>
<dbReference type="InterPro" id="IPR034649">
    <property type="entry name" value="Hip_N"/>
</dbReference>
<keyword evidence="4" id="KW-0175">Coiled coil</keyword>
<dbReference type="PROSITE" id="PS50005">
    <property type="entry name" value="TPR"/>
    <property type="match status" value="1"/>
</dbReference>
<dbReference type="EMBL" id="CACRXK020002303">
    <property type="protein sequence ID" value="CAB3993651.1"/>
    <property type="molecule type" value="Genomic_DNA"/>
</dbReference>
<keyword evidence="8" id="KW-1185">Reference proteome</keyword>
<dbReference type="Pfam" id="PF18253">
    <property type="entry name" value="HipN"/>
    <property type="match status" value="1"/>
</dbReference>
<reference evidence="7" key="1">
    <citation type="submission" date="2020-04" db="EMBL/GenBank/DDBJ databases">
        <authorList>
            <person name="Alioto T."/>
            <person name="Alioto T."/>
            <person name="Gomez Garrido J."/>
        </authorList>
    </citation>
    <scope>NUCLEOTIDE SEQUENCE</scope>
    <source>
        <strain evidence="7">A484AB</strain>
    </source>
</reference>
<evidence type="ECO:0000256" key="6">
    <source>
        <dbReference type="SAM" id="Phobius"/>
    </source>
</evidence>
<protein>
    <submittedName>
        <fullName evidence="7">Hsc70-interacting</fullName>
    </submittedName>
</protein>
<dbReference type="GO" id="GO:0030544">
    <property type="term" value="F:Hsp70 protein binding"/>
    <property type="evidence" value="ECO:0007669"/>
    <property type="project" value="TreeGrafter"/>
</dbReference>
<sequence>MKFKADQLALLKDFVNIMKLSPAEIHNPNLKFFKDWIESFGGNLPPPPEEPSSETEDEKEPKVEDMEEENEEPKKETTTSTKSTEKDPESDESAESDIEIDNEGVVEPDTDEPQPMGDINVEEVSEDDMTEASEKRSAGVMAMSEGELDKAITLLTEAVLKNPRSAPTYAKRASCYIRMSKPNAAIRDCNRAVELNPDSAHSYKWRGRAYMLLGEWEKAKSDLATACKIDWDDQANEWLKAAAPNALKIEAHKRKQERKREEKEIKERRKRVEAAKKVGYFVLMHAVLPCNIFIALELTFLLLWS</sequence>
<dbReference type="OrthoDB" id="533763at2759"/>
<accession>A0A7D9DVA8</accession>
<dbReference type="SMART" id="SM00028">
    <property type="entry name" value="TPR"/>
    <property type="match status" value="3"/>
</dbReference>
<dbReference type="PANTHER" id="PTHR45883:SF2">
    <property type="entry name" value="HSC70-INTERACTING PROTEIN"/>
    <property type="match status" value="1"/>
</dbReference>
<dbReference type="CDD" id="cd14438">
    <property type="entry name" value="Hip_N"/>
    <property type="match status" value="1"/>
</dbReference>
<dbReference type="InterPro" id="IPR011990">
    <property type="entry name" value="TPR-like_helical_dom_sf"/>
</dbReference>
<feature type="region of interest" description="Disordered" evidence="5">
    <location>
        <begin position="38"/>
        <end position="131"/>
    </location>
</feature>
<evidence type="ECO:0000256" key="1">
    <source>
        <dbReference type="ARBA" id="ARBA00009015"/>
    </source>
</evidence>
<evidence type="ECO:0000256" key="2">
    <source>
        <dbReference type="ARBA" id="ARBA00022737"/>
    </source>
</evidence>
<evidence type="ECO:0000313" key="7">
    <source>
        <dbReference type="EMBL" id="CAB3993651.1"/>
    </source>
</evidence>
<dbReference type="Pfam" id="PF13181">
    <property type="entry name" value="TPR_8"/>
    <property type="match status" value="1"/>
</dbReference>
<comment type="caution">
    <text evidence="7">The sequence shown here is derived from an EMBL/GenBank/DDBJ whole genome shotgun (WGS) entry which is preliminary data.</text>
</comment>
<feature type="transmembrane region" description="Helical" evidence="6">
    <location>
        <begin position="278"/>
        <end position="304"/>
    </location>
</feature>
<evidence type="ECO:0000313" key="8">
    <source>
        <dbReference type="Proteomes" id="UP001152795"/>
    </source>
</evidence>
<dbReference type="GO" id="GO:0046983">
    <property type="term" value="F:protein dimerization activity"/>
    <property type="evidence" value="ECO:0007669"/>
    <property type="project" value="InterPro"/>
</dbReference>
<organism evidence="7 8">
    <name type="scientific">Paramuricea clavata</name>
    <name type="common">Red gorgonian</name>
    <name type="synonym">Violescent sea-whip</name>
    <dbReference type="NCBI Taxonomy" id="317549"/>
    <lineage>
        <taxon>Eukaryota</taxon>
        <taxon>Metazoa</taxon>
        <taxon>Cnidaria</taxon>
        <taxon>Anthozoa</taxon>
        <taxon>Octocorallia</taxon>
        <taxon>Malacalcyonacea</taxon>
        <taxon>Plexauridae</taxon>
        <taxon>Paramuricea</taxon>
    </lineage>
</organism>
<dbReference type="PANTHER" id="PTHR45883">
    <property type="entry name" value="HSC70-INTERACTING PROTEIN"/>
    <property type="match status" value="1"/>
</dbReference>
<dbReference type="SUPFAM" id="SSF48452">
    <property type="entry name" value="TPR-like"/>
    <property type="match status" value="1"/>
</dbReference>
<keyword evidence="2" id="KW-0677">Repeat</keyword>
<feature type="compositionally biased region" description="Basic and acidic residues" evidence="5">
    <location>
        <begin position="72"/>
        <end position="87"/>
    </location>
</feature>
<evidence type="ECO:0000256" key="3">
    <source>
        <dbReference type="ARBA" id="ARBA00022803"/>
    </source>
</evidence>
<keyword evidence="6" id="KW-0472">Membrane</keyword>